<dbReference type="Gene3D" id="1.10.10.10">
    <property type="entry name" value="Winged helix-like DNA-binding domain superfamily/Winged helix DNA-binding domain"/>
    <property type="match status" value="1"/>
</dbReference>
<accession>A0A918KCB4</accession>
<comment type="caution">
    <text evidence="5">The sequence shown here is derived from an EMBL/GenBank/DDBJ whole genome shotgun (WGS) entry which is preliminary data.</text>
</comment>
<evidence type="ECO:0000256" key="3">
    <source>
        <dbReference type="ARBA" id="ARBA00023163"/>
    </source>
</evidence>
<reference evidence="5 6" key="1">
    <citation type="journal article" date="2014" name="Int. J. Syst. Evol. Microbiol.">
        <title>Complete genome sequence of Corynebacterium casei LMG S-19264T (=DSM 44701T), isolated from a smear-ripened cheese.</title>
        <authorList>
            <consortium name="US DOE Joint Genome Institute (JGI-PGF)"/>
            <person name="Walter F."/>
            <person name="Albersmeier A."/>
            <person name="Kalinowski J."/>
            <person name="Ruckert C."/>
        </authorList>
    </citation>
    <scope>NUCLEOTIDE SEQUENCE [LARGE SCALE GENOMIC DNA]</scope>
    <source>
        <strain evidence="5 6">KCTC 23968</strain>
    </source>
</reference>
<feature type="domain" description="HTH marR-type" evidence="4">
    <location>
        <begin position="9"/>
        <end position="141"/>
    </location>
</feature>
<dbReference type="PROSITE" id="PS50995">
    <property type="entry name" value="HTH_MARR_2"/>
    <property type="match status" value="1"/>
</dbReference>
<gene>
    <name evidence="5" type="ORF">GCM10011309_01370</name>
</gene>
<proteinExistence type="predicted"/>
<dbReference type="PANTHER" id="PTHR42756">
    <property type="entry name" value="TRANSCRIPTIONAL REGULATOR, MARR"/>
    <property type="match status" value="1"/>
</dbReference>
<keyword evidence="1" id="KW-0805">Transcription regulation</keyword>
<dbReference type="PRINTS" id="PR00598">
    <property type="entry name" value="HTHMARR"/>
</dbReference>
<keyword evidence="6" id="KW-1185">Reference proteome</keyword>
<dbReference type="EMBL" id="BMYV01000001">
    <property type="protein sequence ID" value="GGX56344.1"/>
    <property type="molecule type" value="Genomic_DNA"/>
</dbReference>
<evidence type="ECO:0000256" key="2">
    <source>
        <dbReference type="ARBA" id="ARBA00023125"/>
    </source>
</evidence>
<keyword evidence="2" id="KW-0238">DNA-binding</keyword>
<dbReference type="Proteomes" id="UP000600865">
    <property type="component" value="Unassembled WGS sequence"/>
</dbReference>
<name>A0A918KCB4_9PROT</name>
<evidence type="ECO:0000313" key="6">
    <source>
        <dbReference type="Proteomes" id="UP000600865"/>
    </source>
</evidence>
<keyword evidence="3" id="KW-0804">Transcription</keyword>
<dbReference type="InterPro" id="IPR036390">
    <property type="entry name" value="WH_DNA-bd_sf"/>
</dbReference>
<evidence type="ECO:0000259" key="4">
    <source>
        <dbReference type="PROSITE" id="PS50995"/>
    </source>
</evidence>
<dbReference type="GO" id="GO:0003700">
    <property type="term" value="F:DNA-binding transcription factor activity"/>
    <property type="evidence" value="ECO:0007669"/>
    <property type="project" value="InterPro"/>
</dbReference>
<dbReference type="GO" id="GO:0003677">
    <property type="term" value="F:DNA binding"/>
    <property type="evidence" value="ECO:0007669"/>
    <property type="project" value="UniProtKB-KW"/>
</dbReference>
<dbReference type="SMART" id="SM00347">
    <property type="entry name" value="HTH_MARR"/>
    <property type="match status" value="1"/>
</dbReference>
<dbReference type="SUPFAM" id="SSF46785">
    <property type="entry name" value="Winged helix' DNA-binding domain"/>
    <property type="match status" value="1"/>
</dbReference>
<dbReference type="AlphaFoldDB" id="A0A918KCB4"/>
<dbReference type="Pfam" id="PF01047">
    <property type="entry name" value="MarR"/>
    <property type="match status" value="1"/>
</dbReference>
<evidence type="ECO:0000256" key="1">
    <source>
        <dbReference type="ARBA" id="ARBA00023015"/>
    </source>
</evidence>
<dbReference type="PROSITE" id="PS01117">
    <property type="entry name" value="HTH_MARR_1"/>
    <property type="match status" value="1"/>
</dbReference>
<sequence>MLSMITKQDDLLGTLIHDVAHLLRHEIDDRLRPFNLTRAKWLALGIIQRNPDLSQSELATRLELGAASVGRLVDRLVQRGFVNRAQDPNDRRSYTLQITQDAADVLAQLDGVPDHLERTMLDGLSEKEIDSLSNSLLKIKEKLKLSVASLAAFLPILASDASKSLLAVTEYGIII</sequence>
<protein>
    <recommendedName>
        <fullName evidence="4">HTH marR-type domain-containing protein</fullName>
    </recommendedName>
</protein>
<dbReference type="InterPro" id="IPR023187">
    <property type="entry name" value="Tscrpt_reg_MarR-type_CS"/>
</dbReference>
<dbReference type="InterPro" id="IPR000835">
    <property type="entry name" value="HTH_MarR-typ"/>
</dbReference>
<dbReference type="PANTHER" id="PTHR42756:SF1">
    <property type="entry name" value="TRANSCRIPTIONAL REPRESSOR OF EMRAB OPERON"/>
    <property type="match status" value="1"/>
</dbReference>
<dbReference type="InterPro" id="IPR036388">
    <property type="entry name" value="WH-like_DNA-bd_sf"/>
</dbReference>
<evidence type="ECO:0000313" key="5">
    <source>
        <dbReference type="EMBL" id="GGX56344.1"/>
    </source>
</evidence>
<organism evidence="5 6">
    <name type="scientific">Litorimonas cladophorae</name>
    <dbReference type="NCBI Taxonomy" id="1220491"/>
    <lineage>
        <taxon>Bacteria</taxon>
        <taxon>Pseudomonadati</taxon>
        <taxon>Pseudomonadota</taxon>
        <taxon>Alphaproteobacteria</taxon>
        <taxon>Maricaulales</taxon>
        <taxon>Robiginitomaculaceae</taxon>
    </lineage>
</organism>